<sequence>MTAYLHVGQTQDTSDLAAEAAPDTSALAQHPTTQHEGNIQPMSDGIREPNIATIKETDYLKESVKETTPEVPQENTTVNVHESAQDKQKLGTGPKPEKVPDVAAISPERIQAPLEPSPLHVIENVNEEPVPPASDGQMLTPRRPLPHADGVSSLQIPASHSNPTGTNPNHKGHKQTTSVSRAQTSGQGRLHQRTSSRAIATRSQIHTPTQSVPQHKPHQTAQSSTVSARLKEDKTHGTQKPSRL</sequence>
<organism evidence="2 3">
    <name type="scientific">Frankliniella occidentalis</name>
    <name type="common">Western flower thrips</name>
    <name type="synonym">Euthrips occidentalis</name>
    <dbReference type="NCBI Taxonomy" id="133901"/>
    <lineage>
        <taxon>Eukaryota</taxon>
        <taxon>Metazoa</taxon>
        <taxon>Ecdysozoa</taxon>
        <taxon>Arthropoda</taxon>
        <taxon>Hexapoda</taxon>
        <taxon>Insecta</taxon>
        <taxon>Pterygota</taxon>
        <taxon>Neoptera</taxon>
        <taxon>Paraneoptera</taxon>
        <taxon>Thysanoptera</taxon>
        <taxon>Terebrantia</taxon>
        <taxon>Thripoidea</taxon>
        <taxon>Thripidae</taxon>
        <taxon>Frankliniella</taxon>
    </lineage>
</organism>
<proteinExistence type="predicted"/>
<gene>
    <name evidence="3" type="primary">LOC127750143</name>
</gene>
<feature type="compositionally biased region" description="Basic and acidic residues" evidence="1">
    <location>
        <begin position="83"/>
        <end position="100"/>
    </location>
</feature>
<feature type="region of interest" description="Disordered" evidence="1">
    <location>
        <begin position="62"/>
        <end position="244"/>
    </location>
</feature>
<evidence type="ECO:0000313" key="3">
    <source>
        <dbReference type="RefSeq" id="XP_052126793.1"/>
    </source>
</evidence>
<feature type="compositionally biased region" description="Polar residues" evidence="1">
    <location>
        <begin position="152"/>
        <end position="227"/>
    </location>
</feature>
<dbReference type="GeneID" id="127750143"/>
<accession>A0A9C6UES2</accession>
<dbReference type="RefSeq" id="XP_052126793.1">
    <property type="nucleotide sequence ID" value="XM_052270833.1"/>
</dbReference>
<feature type="compositionally biased region" description="Polar residues" evidence="1">
    <location>
        <begin position="73"/>
        <end position="82"/>
    </location>
</feature>
<evidence type="ECO:0000313" key="2">
    <source>
        <dbReference type="Proteomes" id="UP000504606"/>
    </source>
</evidence>
<name>A0A9C6UES2_FRAOC</name>
<dbReference type="Proteomes" id="UP000504606">
    <property type="component" value="Unplaced"/>
</dbReference>
<reference evidence="3" key="1">
    <citation type="submission" date="2025-08" db="UniProtKB">
        <authorList>
            <consortium name="RefSeq"/>
        </authorList>
    </citation>
    <scope>IDENTIFICATION</scope>
    <source>
        <tissue evidence="3">Whole organism</tissue>
    </source>
</reference>
<keyword evidence="2" id="KW-1185">Reference proteome</keyword>
<evidence type="ECO:0000256" key="1">
    <source>
        <dbReference type="SAM" id="MobiDB-lite"/>
    </source>
</evidence>
<dbReference type="KEGG" id="foc:127750143"/>
<protein>
    <submittedName>
        <fullName evidence="3">Uncharacterized protein LOC127750143</fullName>
    </submittedName>
</protein>
<feature type="region of interest" description="Disordered" evidence="1">
    <location>
        <begin position="1"/>
        <end position="48"/>
    </location>
</feature>
<dbReference type="AlphaFoldDB" id="A0A9C6UES2"/>
<feature type="compositionally biased region" description="Polar residues" evidence="1">
    <location>
        <begin position="26"/>
        <end position="41"/>
    </location>
</feature>